<evidence type="ECO:0000259" key="6">
    <source>
        <dbReference type="Pfam" id="PF00496"/>
    </source>
</evidence>
<feature type="domain" description="Solute-binding protein family 5" evidence="6">
    <location>
        <begin position="84"/>
        <end position="450"/>
    </location>
</feature>
<dbReference type="RefSeq" id="WP_145828026.1">
    <property type="nucleotide sequence ID" value="NZ_CP043959.1"/>
</dbReference>
<organism evidence="7 8">
    <name type="scientific">Streptomyces tendae</name>
    <dbReference type="NCBI Taxonomy" id="1932"/>
    <lineage>
        <taxon>Bacteria</taxon>
        <taxon>Bacillati</taxon>
        <taxon>Actinomycetota</taxon>
        <taxon>Actinomycetes</taxon>
        <taxon>Kitasatosporales</taxon>
        <taxon>Streptomycetaceae</taxon>
        <taxon>Streptomyces</taxon>
    </lineage>
</organism>
<dbReference type="PIRSF" id="PIRSF002741">
    <property type="entry name" value="MppA"/>
    <property type="match status" value="1"/>
</dbReference>
<dbReference type="Proteomes" id="UP000324308">
    <property type="component" value="Chromosome"/>
</dbReference>
<dbReference type="PROSITE" id="PS51257">
    <property type="entry name" value="PROKAR_LIPOPROTEIN"/>
    <property type="match status" value="1"/>
</dbReference>
<feature type="chain" id="PRO_5046955614" evidence="5">
    <location>
        <begin position="21"/>
        <end position="535"/>
    </location>
</feature>
<keyword evidence="3" id="KW-0813">Transport</keyword>
<accession>A0ABX5ZNW2</accession>
<keyword evidence="8" id="KW-1185">Reference proteome</keyword>
<dbReference type="Pfam" id="PF00496">
    <property type="entry name" value="SBP_bac_5"/>
    <property type="match status" value="1"/>
</dbReference>
<dbReference type="Gene3D" id="3.40.190.10">
    <property type="entry name" value="Periplasmic binding protein-like II"/>
    <property type="match status" value="1"/>
</dbReference>
<evidence type="ECO:0000256" key="2">
    <source>
        <dbReference type="ARBA" id="ARBA00005695"/>
    </source>
</evidence>
<dbReference type="PANTHER" id="PTHR30290:SF10">
    <property type="entry name" value="PERIPLASMIC OLIGOPEPTIDE-BINDING PROTEIN-RELATED"/>
    <property type="match status" value="1"/>
</dbReference>
<dbReference type="SUPFAM" id="SSF53850">
    <property type="entry name" value="Periplasmic binding protein-like II"/>
    <property type="match status" value="1"/>
</dbReference>
<protein>
    <submittedName>
        <fullName evidence="7">Peptide-binding protein</fullName>
    </submittedName>
</protein>
<name>A0ABX5ZNW2_STRTE</name>
<dbReference type="Gene3D" id="3.90.76.10">
    <property type="entry name" value="Dipeptide-binding Protein, Domain 1"/>
    <property type="match status" value="1"/>
</dbReference>
<keyword evidence="4 5" id="KW-0732">Signal</keyword>
<evidence type="ECO:0000256" key="3">
    <source>
        <dbReference type="ARBA" id="ARBA00022448"/>
    </source>
</evidence>
<comment type="similarity">
    <text evidence="2">Belongs to the bacterial solute-binding protein 5 family.</text>
</comment>
<dbReference type="InterPro" id="IPR039424">
    <property type="entry name" value="SBP_5"/>
</dbReference>
<dbReference type="InterPro" id="IPR000914">
    <property type="entry name" value="SBP_5_dom"/>
</dbReference>
<comment type="subcellular location">
    <subcellularLocation>
        <location evidence="1">Cell envelope</location>
    </subcellularLocation>
</comment>
<proteinExistence type="inferred from homology"/>
<dbReference type="PANTHER" id="PTHR30290">
    <property type="entry name" value="PERIPLASMIC BINDING COMPONENT OF ABC TRANSPORTER"/>
    <property type="match status" value="1"/>
</dbReference>
<evidence type="ECO:0000313" key="7">
    <source>
        <dbReference type="EMBL" id="QER86108.1"/>
    </source>
</evidence>
<evidence type="ECO:0000313" key="8">
    <source>
        <dbReference type="Proteomes" id="UP000324308"/>
    </source>
</evidence>
<reference evidence="7 8" key="1">
    <citation type="submission" date="2019-09" db="EMBL/GenBank/DDBJ databases">
        <title>Draft genome sequence of the Ebosin-producing strain Streptomyces sp. 139.</title>
        <authorList>
            <person name="Ai L."/>
            <person name="Geng M."/>
            <person name="Ma M."/>
            <person name="Bai L."/>
        </authorList>
    </citation>
    <scope>NUCLEOTIDE SEQUENCE [LARGE SCALE GENOMIC DNA]</scope>
    <source>
        <strain evidence="7 8">139</strain>
    </source>
</reference>
<evidence type="ECO:0000256" key="4">
    <source>
        <dbReference type="ARBA" id="ARBA00022729"/>
    </source>
</evidence>
<sequence>MNRKTLVLAAAMGLLAPVLAACGDTESGSGDGDAIVVGTTDRFTASEEEGLAPLDPAWAYDVGTWNILRQTVQTLMVQPRGDGEPVPEAAQSCGFTDAGNERYSCTLRDGLKFSNGDPITAQDVKYSIDRAISLEGDSGVFALLSTVDTVETQGDREVIFHLKAADATFPYKLSTPVAGIVNQDDYAKDKLREGFDVDGSGPYTMKSEVKDGVLVKATFTKNPSYKGVLEVKNDKVELAAFDSAESMGDALEKGDIDVASRSMSPQQIQDLSTASDGDVELVESPGLEIRYLAFNTKAETVKDKAVRQAMAQVINRDELVAKVYGSQAEPLFSLVPAGVTGHSNAFFNRYGDPDVAKARELLQDADIDTPVKLTLHYTTDHYGPATKAEFEQLSKQLNDSGLFQTDTAGATWDKFRPAGQKGKYDVYGMGWFPDYPDADAFVAPFLDEDNFLNSPYVNTEVRKDLIPESRRQADRLAASNAFTDIQDIVAEDVPLLPLWQGKQYLAARDDITGTAYALNSSSTLQLWELGRGVSG</sequence>
<evidence type="ECO:0000256" key="1">
    <source>
        <dbReference type="ARBA" id="ARBA00004196"/>
    </source>
</evidence>
<dbReference type="InterPro" id="IPR030678">
    <property type="entry name" value="Peptide/Ni-bd"/>
</dbReference>
<feature type="signal peptide" evidence="5">
    <location>
        <begin position="1"/>
        <end position="20"/>
    </location>
</feature>
<gene>
    <name evidence="7" type="ORF">F3L20_09570</name>
</gene>
<evidence type="ECO:0000256" key="5">
    <source>
        <dbReference type="SAM" id="SignalP"/>
    </source>
</evidence>
<dbReference type="Gene3D" id="3.10.105.10">
    <property type="entry name" value="Dipeptide-binding Protein, Domain 3"/>
    <property type="match status" value="1"/>
</dbReference>
<dbReference type="EMBL" id="CP043959">
    <property type="protein sequence ID" value="QER86108.1"/>
    <property type="molecule type" value="Genomic_DNA"/>
</dbReference>